<dbReference type="AlphaFoldDB" id="A0A2G9T639"/>
<organism evidence="3 4">
    <name type="scientific">Teladorsagia circumcincta</name>
    <name type="common">Brown stomach worm</name>
    <name type="synonym">Ostertagia circumcincta</name>
    <dbReference type="NCBI Taxonomy" id="45464"/>
    <lineage>
        <taxon>Eukaryota</taxon>
        <taxon>Metazoa</taxon>
        <taxon>Ecdysozoa</taxon>
        <taxon>Nematoda</taxon>
        <taxon>Chromadorea</taxon>
        <taxon>Rhabditida</taxon>
        <taxon>Rhabditina</taxon>
        <taxon>Rhabditomorpha</taxon>
        <taxon>Strongyloidea</taxon>
        <taxon>Trichostrongylidae</taxon>
        <taxon>Teladorsagia</taxon>
    </lineage>
</organism>
<dbReference type="PANTHER" id="PTHR37984">
    <property type="entry name" value="PROTEIN CBG26694"/>
    <property type="match status" value="1"/>
</dbReference>
<dbReference type="InterPro" id="IPR050951">
    <property type="entry name" value="Retrovirus_Pol_polyprotein"/>
</dbReference>
<dbReference type="InterPro" id="IPR036397">
    <property type="entry name" value="RNaseH_sf"/>
</dbReference>
<evidence type="ECO:0000313" key="3">
    <source>
        <dbReference type="EMBL" id="PIO53421.1"/>
    </source>
</evidence>
<evidence type="ECO:0000313" key="4">
    <source>
        <dbReference type="Proteomes" id="UP000230423"/>
    </source>
</evidence>
<keyword evidence="4" id="KW-1185">Reference proteome</keyword>
<name>A0A2G9T639_TELCI</name>
<accession>A0A2G9T639</accession>
<feature type="region of interest" description="Disordered" evidence="1">
    <location>
        <begin position="78"/>
        <end position="114"/>
    </location>
</feature>
<protein>
    <recommendedName>
        <fullName evidence="2">Integrase catalytic domain-containing protein</fullName>
    </recommendedName>
</protein>
<dbReference type="InterPro" id="IPR001584">
    <property type="entry name" value="Integrase_cat-core"/>
</dbReference>
<dbReference type="Pfam" id="PF00665">
    <property type="entry name" value="rve"/>
    <property type="match status" value="1"/>
</dbReference>
<dbReference type="OrthoDB" id="5832102at2759"/>
<dbReference type="EMBL" id="KZ413141">
    <property type="protein sequence ID" value="PIO53421.1"/>
    <property type="molecule type" value="Genomic_DNA"/>
</dbReference>
<evidence type="ECO:0000259" key="2">
    <source>
        <dbReference type="PROSITE" id="PS50994"/>
    </source>
</evidence>
<reference evidence="3 4" key="1">
    <citation type="submission" date="2015-09" db="EMBL/GenBank/DDBJ databases">
        <title>Draft genome of the parasitic nematode Teladorsagia circumcincta isolate WARC Sus (inbred).</title>
        <authorList>
            <person name="Mitreva M."/>
        </authorList>
    </citation>
    <scope>NUCLEOTIDE SEQUENCE [LARGE SCALE GENOMIC DNA]</scope>
    <source>
        <strain evidence="3 4">S</strain>
    </source>
</reference>
<feature type="domain" description="Integrase catalytic" evidence="2">
    <location>
        <begin position="1"/>
        <end position="120"/>
    </location>
</feature>
<dbReference type="PANTHER" id="PTHR37984:SF5">
    <property type="entry name" value="PROTEIN NYNRIN-LIKE"/>
    <property type="match status" value="1"/>
</dbReference>
<feature type="compositionally biased region" description="Polar residues" evidence="1">
    <location>
        <begin position="81"/>
        <end position="99"/>
    </location>
</feature>
<proteinExistence type="predicted"/>
<dbReference type="InterPro" id="IPR012337">
    <property type="entry name" value="RNaseH-like_sf"/>
</dbReference>
<dbReference type="GO" id="GO:0003676">
    <property type="term" value="F:nucleic acid binding"/>
    <property type="evidence" value="ECO:0007669"/>
    <property type="project" value="InterPro"/>
</dbReference>
<dbReference type="Gene3D" id="3.30.420.10">
    <property type="entry name" value="Ribonuclease H-like superfamily/Ribonuclease H"/>
    <property type="match status" value="1"/>
</dbReference>
<evidence type="ECO:0000256" key="1">
    <source>
        <dbReference type="SAM" id="MobiDB-lite"/>
    </source>
</evidence>
<dbReference type="Proteomes" id="UP000230423">
    <property type="component" value="Unassembled WGS sequence"/>
</dbReference>
<dbReference type="SUPFAM" id="SSF53098">
    <property type="entry name" value="Ribonuclease H-like"/>
    <property type="match status" value="1"/>
</dbReference>
<dbReference type="GO" id="GO:0015074">
    <property type="term" value="P:DNA integration"/>
    <property type="evidence" value="ECO:0007669"/>
    <property type="project" value="InterPro"/>
</dbReference>
<gene>
    <name evidence="3" type="ORF">TELCIR_25244</name>
</gene>
<sequence>MTATTSIATLRELRRLFAQFGLPQIIVSDNGTQFTSVEFQDFCRNNGIKHVRSPPYHPQSNGQAERFVDTFKRSLAKMKNNGPTVDTNGLCRHSSSPTGTRHAPHRPLDDLPQKTSLVDASAVRWAC</sequence>
<dbReference type="PROSITE" id="PS50994">
    <property type="entry name" value="INTEGRASE"/>
    <property type="match status" value="1"/>
</dbReference>